<proteinExistence type="predicted"/>
<feature type="domain" description="DRTGG" evidence="1">
    <location>
        <begin position="29"/>
        <end position="105"/>
    </location>
</feature>
<evidence type="ECO:0000313" key="3">
    <source>
        <dbReference type="Proteomes" id="UP000199006"/>
    </source>
</evidence>
<keyword evidence="3" id="KW-1185">Reference proteome</keyword>
<dbReference type="Gene3D" id="3.40.1390.20">
    <property type="entry name" value="HprK N-terminal domain-like"/>
    <property type="match status" value="1"/>
</dbReference>
<sequence>MTAKELVEKFELEVIAGPNLTVEIDGAYCGDLLSNVMARAEKSNLWLTVQGHQNVVAVALLVEISAVILVEGFEYDEQAIQKAEAKGVNLLKSSDKCYELAAKLAASGI</sequence>
<dbReference type="Pfam" id="PF07085">
    <property type="entry name" value="DRTGG"/>
    <property type="match status" value="1"/>
</dbReference>
<dbReference type="InterPro" id="IPR010766">
    <property type="entry name" value="DRTGG"/>
</dbReference>
<accession>A0A1I4LXN1</accession>
<evidence type="ECO:0000259" key="1">
    <source>
        <dbReference type="Pfam" id="PF07085"/>
    </source>
</evidence>
<dbReference type="InterPro" id="IPR028979">
    <property type="entry name" value="Ser_kin/Pase_Hpr-like_N_sf"/>
</dbReference>
<reference evidence="2 3" key="1">
    <citation type="submission" date="2016-10" db="EMBL/GenBank/DDBJ databases">
        <authorList>
            <person name="de Groot N.N."/>
        </authorList>
    </citation>
    <scope>NUCLEOTIDE SEQUENCE [LARGE SCALE GENOMIC DNA]</scope>
    <source>
        <strain evidence="2 3">ATCC 51327</strain>
    </source>
</reference>
<dbReference type="RefSeq" id="WP_089862460.1">
    <property type="nucleotide sequence ID" value="NZ_FOTI01000045.1"/>
</dbReference>
<dbReference type="OrthoDB" id="9800356at2"/>
<name>A0A1I4LXN1_9FIRM</name>
<dbReference type="SUPFAM" id="SSF75138">
    <property type="entry name" value="HprK N-terminal domain-like"/>
    <property type="match status" value="1"/>
</dbReference>
<dbReference type="Proteomes" id="UP000199006">
    <property type="component" value="Unassembled WGS sequence"/>
</dbReference>
<organism evidence="2 3">
    <name type="scientific">Halanaerobium salsuginis</name>
    <dbReference type="NCBI Taxonomy" id="29563"/>
    <lineage>
        <taxon>Bacteria</taxon>
        <taxon>Bacillati</taxon>
        <taxon>Bacillota</taxon>
        <taxon>Clostridia</taxon>
        <taxon>Halanaerobiales</taxon>
        <taxon>Halanaerobiaceae</taxon>
        <taxon>Halanaerobium</taxon>
    </lineage>
</organism>
<protein>
    <submittedName>
        <fullName evidence="2">DRTGG domain-containing protein</fullName>
    </submittedName>
</protein>
<dbReference type="EMBL" id="FOTI01000045">
    <property type="protein sequence ID" value="SFL95704.1"/>
    <property type="molecule type" value="Genomic_DNA"/>
</dbReference>
<evidence type="ECO:0000313" key="2">
    <source>
        <dbReference type="EMBL" id="SFL95704.1"/>
    </source>
</evidence>
<dbReference type="STRING" id="29563.SAMN02983006_02443"/>
<gene>
    <name evidence="2" type="ORF">SAMN02983006_02443</name>
</gene>
<dbReference type="AlphaFoldDB" id="A0A1I4LXN1"/>